<dbReference type="InterPro" id="IPR032465">
    <property type="entry name" value="ACMSD"/>
</dbReference>
<dbReference type="PANTHER" id="PTHR21240:SF30">
    <property type="entry name" value="AMIDOHYDROLASE-RELATED DOMAIN-CONTAINING PROTEIN-RELATED"/>
    <property type="match status" value="1"/>
</dbReference>
<comment type="caution">
    <text evidence="5">The sequence shown here is derived from an EMBL/GenBank/DDBJ whole genome shotgun (WGS) entry which is preliminary data.</text>
</comment>
<dbReference type="Pfam" id="PF04909">
    <property type="entry name" value="Amidohydro_2"/>
    <property type="match status" value="1"/>
</dbReference>
<dbReference type="Gene3D" id="3.20.20.140">
    <property type="entry name" value="Metal-dependent hydrolases"/>
    <property type="match status" value="1"/>
</dbReference>
<reference evidence="5" key="1">
    <citation type="journal article" date="2020" name="Phytopathology">
        <title>Genome sequence of the chestnut blight fungus Cryphonectria parasitica EP155: A fundamental resource for an archetypical invasive plant pathogen.</title>
        <authorList>
            <person name="Crouch J.A."/>
            <person name="Dawe A."/>
            <person name="Aerts A."/>
            <person name="Barry K."/>
            <person name="Churchill A.C.L."/>
            <person name="Grimwood J."/>
            <person name="Hillman B."/>
            <person name="Milgroom M.G."/>
            <person name="Pangilinan J."/>
            <person name="Smith M."/>
            <person name="Salamov A."/>
            <person name="Schmutz J."/>
            <person name="Yadav J."/>
            <person name="Grigoriev I.V."/>
            <person name="Nuss D."/>
        </authorList>
    </citation>
    <scope>NUCLEOTIDE SEQUENCE</scope>
    <source>
        <strain evidence="5">EP155</strain>
    </source>
</reference>
<evidence type="ECO:0000256" key="1">
    <source>
        <dbReference type="ARBA" id="ARBA00022793"/>
    </source>
</evidence>
<feature type="domain" description="Amidohydrolase-related" evidence="4">
    <location>
        <begin position="72"/>
        <end position="324"/>
    </location>
</feature>
<dbReference type="EMBL" id="MU032344">
    <property type="protein sequence ID" value="KAF3771088.1"/>
    <property type="molecule type" value="Genomic_DNA"/>
</dbReference>
<organism evidence="5 6">
    <name type="scientific">Cryphonectria parasitica (strain ATCC 38755 / EP155)</name>
    <dbReference type="NCBI Taxonomy" id="660469"/>
    <lineage>
        <taxon>Eukaryota</taxon>
        <taxon>Fungi</taxon>
        <taxon>Dikarya</taxon>
        <taxon>Ascomycota</taxon>
        <taxon>Pezizomycotina</taxon>
        <taxon>Sordariomycetes</taxon>
        <taxon>Sordariomycetidae</taxon>
        <taxon>Diaporthales</taxon>
        <taxon>Cryphonectriaceae</taxon>
        <taxon>Cryphonectria-Endothia species complex</taxon>
        <taxon>Cryphonectria</taxon>
    </lineage>
</organism>
<keyword evidence="6" id="KW-1185">Reference proteome</keyword>
<dbReference type="AlphaFoldDB" id="A0A9P4YCZ5"/>
<evidence type="ECO:0000259" key="4">
    <source>
        <dbReference type="Pfam" id="PF04909"/>
    </source>
</evidence>
<comment type="similarity">
    <text evidence="3">Belongs to the metallo-dependent hydrolases superfamily.</text>
</comment>
<dbReference type="GO" id="GO:0019748">
    <property type="term" value="P:secondary metabolic process"/>
    <property type="evidence" value="ECO:0007669"/>
    <property type="project" value="TreeGrafter"/>
</dbReference>
<dbReference type="OrthoDB" id="432010at2759"/>
<dbReference type="Proteomes" id="UP000803844">
    <property type="component" value="Unassembled WGS sequence"/>
</dbReference>
<dbReference type="SUPFAM" id="SSF51556">
    <property type="entry name" value="Metallo-dependent hydrolases"/>
    <property type="match status" value="1"/>
</dbReference>
<name>A0A9P4YCZ5_CRYP1</name>
<proteinExistence type="inferred from homology"/>
<dbReference type="InterPro" id="IPR006680">
    <property type="entry name" value="Amidohydro-rel"/>
</dbReference>
<dbReference type="GO" id="GO:0005829">
    <property type="term" value="C:cytosol"/>
    <property type="evidence" value="ECO:0007669"/>
    <property type="project" value="TreeGrafter"/>
</dbReference>
<gene>
    <name evidence="5" type="ORF">M406DRAFT_36423</name>
</gene>
<evidence type="ECO:0000313" key="6">
    <source>
        <dbReference type="Proteomes" id="UP000803844"/>
    </source>
</evidence>
<accession>A0A9P4YCZ5</accession>
<dbReference type="GeneID" id="63841126"/>
<evidence type="ECO:0000256" key="3">
    <source>
        <dbReference type="RuleBase" id="RU366045"/>
    </source>
</evidence>
<dbReference type="InterPro" id="IPR032466">
    <property type="entry name" value="Metal_Hydrolase"/>
</dbReference>
<dbReference type="PANTHER" id="PTHR21240">
    <property type="entry name" value="2-AMINO-3-CARBOXYLMUCONATE-6-SEMIALDEHYDE DECARBOXYLASE"/>
    <property type="match status" value="1"/>
</dbReference>
<evidence type="ECO:0000256" key="2">
    <source>
        <dbReference type="ARBA" id="ARBA00023239"/>
    </source>
</evidence>
<keyword evidence="1 3" id="KW-0210">Decarboxylase</keyword>
<sequence>MASITRTITLEEHVAFPSLGSDSEFYEAMWKVFPKAREQLWDHGSNRLADMDANNVSFQIMSHIPGIGVSNIAGCRGANDEMAAAVQKNPKRLGGFAVLPMAHPKEAAEELERAVKHLGLLGALVDNHLEDGTHYDDEKFWPVFEAAERLDVPIYPHPTPQTQETVEKYYAGNYPPHVAIALSSGAWGWHENVGLHFLKLYSAGVFDRFPKLKLILGHMGEMVPYYLDRAIRLPLFKMKHVNRSLKEVWDENVWVTTSSMFSLNPLATLLRNTKIDRIMYSIDYPFEKMELGPRFLEELAGSGMVTPEELEMITHKNAERLLKL</sequence>
<dbReference type="GO" id="GO:0016831">
    <property type="term" value="F:carboxy-lyase activity"/>
    <property type="evidence" value="ECO:0007669"/>
    <property type="project" value="UniProtKB-KW"/>
</dbReference>
<protein>
    <recommendedName>
        <fullName evidence="4">Amidohydrolase-related domain-containing protein</fullName>
    </recommendedName>
</protein>
<dbReference type="RefSeq" id="XP_040782049.1">
    <property type="nucleotide sequence ID" value="XM_040923997.1"/>
</dbReference>
<evidence type="ECO:0000313" key="5">
    <source>
        <dbReference type="EMBL" id="KAF3771088.1"/>
    </source>
</evidence>
<keyword evidence="2 3" id="KW-0456">Lyase</keyword>
<dbReference type="GO" id="GO:0016787">
    <property type="term" value="F:hydrolase activity"/>
    <property type="evidence" value="ECO:0007669"/>
    <property type="project" value="InterPro"/>
</dbReference>